<accession>A0AAD1YVC1</accession>
<dbReference type="Proteomes" id="UP000834106">
    <property type="component" value="Chromosome 3"/>
</dbReference>
<gene>
    <name evidence="4" type="ORF">FPE_LOCUS5469</name>
</gene>
<evidence type="ECO:0008006" key="6">
    <source>
        <dbReference type="Google" id="ProtNLM"/>
    </source>
</evidence>
<organism evidence="4 5">
    <name type="scientific">Fraxinus pennsylvanica</name>
    <dbReference type="NCBI Taxonomy" id="56036"/>
    <lineage>
        <taxon>Eukaryota</taxon>
        <taxon>Viridiplantae</taxon>
        <taxon>Streptophyta</taxon>
        <taxon>Embryophyta</taxon>
        <taxon>Tracheophyta</taxon>
        <taxon>Spermatophyta</taxon>
        <taxon>Magnoliopsida</taxon>
        <taxon>eudicotyledons</taxon>
        <taxon>Gunneridae</taxon>
        <taxon>Pentapetalae</taxon>
        <taxon>asterids</taxon>
        <taxon>lamiids</taxon>
        <taxon>Lamiales</taxon>
        <taxon>Oleaceae</taxon>
        <taxon>Oleeae</taxon>
        <taxon>Fraxinus</taxon>
    </lineage>
</organism>
<dbReference type="GO" id="GO:0009737">
    <property type="term" value="P:response to abscisic acid"/>
    <property type="evidence" value="ECO:0007669"/>
    <property type="project" value="TreeGrafter"/>
</dbReference>
<dbReference type="PANTHER" id="PTHR33346:SF2">
    <property type="entry name" value="DEHYDRIN ERD14"/>
    <property type="match status" value="1"/>
</dbReference>
<keyword evidence="5" id="KW-1185">Reference proteome</keyword>
<dbReference type="PROSITE" id="PS00823">
    <property type="entry name" value="DEHYDRIN_2"/>
    <property type="match status" value="1"/>
</dbReference>
<feature type="compositionally biased region" description="Basic and acidic residues" evidence="3">
    <location>
        <begin position="141"/>
        <end position="173"/>
    </location>
</feature>
<sequence length="173" mass="19413">MSEEVKQHQQNVDEPCVHKATAVNVAEEGGVDSKDRGLFHFTGKKEEEKKAEEEGIVNEFEPKVQVCEPKKGLKEKVSGEHKEEHKTQKISVPVEKCEESEEKKGFVGKIKEKIPGGHKKAEEVAVPPPPYQATECTTPDAEAKEKKGLLDKIKEKIPGYNPKTEEEKEKEKV</sequence>
<evidence type="ECO:0000313" key="5">
    <source>
        <dbReference type="Proteomes" id="UP000834106"/>
    </source>
</evidence>
<proteinExistence type="inferred from homology"/>
<dbReference type="InterPro" id="IPR030513">
    <property type="entry name" value="Dehydrin_CS"/>
</dbReference>
<feature type="region of interest" description="Disordered" evidence="3">
    <location>
        <begin position="75"/>
        <end position="173"/>
    </location>
</feature>
<protein>
    <recommendedName>
        <fullName evidence="6">Dehydrin</fullName>
    </recommendedName>
</protein>
<dbReference type="GO" id="GO:0016020">
    <property type="term" value="C:membrane"/>
    <property type="evidence" value="ECO:0007669"/>
    <property type="project" value="TreeGrafter"/>
</dbReference>
<comment type="similarity">
    <text evidence="1 2">Belongs to the plant dehydrin family.</text>
</comment>
<name>A0AAD1YVC1_9LAMI</name>
<feature type="compositionally biased region" description="Basic and acidic residues" evidence="3">
    <location>
        <begin position="75"/>
        <end position="87"/>
    </location>
</feature>
<dbReference type="Pfam" id="PF00257">
    <property type="entry name" value="Dehydrin"/>
    <property type="match status" value="1"/>
</dbReference>
<evidence type="ECO:0000256" key="2">
    <source>
        <dbReference type="RuleBase" id="RU003995"/>
    </source>
</evidence>
<dbReference type="PANTHER" id="PTHR33346">
    <property type="entry name" value="DEHYDRIN XERO 2-RELATED"/>
    <property type="match status" value="1"/>
</dbReference>
<dbReference type="InterPro" id="IPR000167">
    <property type="entry name" value="Dehydrin"/>
</dbReference>
<dbReference type="GO" id="GO:0009414">
    <property type="term" value="P:response to water deprivation"/>
    <property type="evidence" value="ECO:0007669"/>
    <property type="project" value="TreeGrafter"/>
</dbReference>
<evidence type="ECO:0000313" key="4">
    <source>
        <dbReference type="EMBL" id="CAI9758039.1"/>
    </source>
</evidence>
<dbReference type="GO" id="GO:0009631">
    <property type="term" value="P:cold acclimation"/>
    <property type="evidence" value="ECO:0007669"/>
    <property type="project" value="TreeGrafter"/>
</dbReference>
<dbReference type="AlphaFoldDB" id="A0AAD1YVC1"/>
<evidence type="ECO:0000256" key="1">
    <source>
        <dbReference type="ARBA" id="ARBA00008403"/>
    </source>
</evidence>
<feature type="compositionally biased region" description="Basic and acidic residues" evidence="3">
    <location>
        <begin position="95"/>
        <end position="123"/>
    </location>
</feature>
<dbReference type="EMBL" id="OU503038">
    <property type="protein sequence ID" value="CAI9758039.1"/>
    <property type="molecule type" value="Genomic_DNA"/>
</dbReference>
<reference evidence="4" key="1">
    <citation type="submission" date="2023-05" db="EMBL/GenBank/DDBJ databases">
        <authorList>
            <person name="Huff M."/>
        </authorList>
    </citation>
    <scope>NUCLEOTIDE SEQUENCE</scope>
</reference>
<evidence type="ECO:0000256" key="3">
    <source>
        <dbReference type="SAM" id="MobiDB-lite"/>
    </source>
</evidence>
<dbReference type="GO" id="GO:0005829">
    <property type="term" value="C:cytosol"/>
    <property type="evidence" value="ECO:0007669"/>
    <property type="project" value="TreeGrafter"/>
</dbReference>